<feature type="transmembrane region" description="Helical" evidence="1">
    <location>
        <begin position="46"/>
        <end position="63"/>
    </location>
</feature>
<protein>
    <recommendedName>
        <fullName evidence="2">Signal transduction histidine kinase internal region domain-containing protein</fullName>
    </recommendedName>
</protein>
<dbReference type="Proteomes" id="UP001157915">
    <property type="component" value="Unassembled WGS sequence"/>
</dbReference>
<dbReference type="PANTHER" id="PTHR34220">
    <property type="entry name" value="SENSOR HISTIDINE KINASE YPDA"/>
    <property type="match status" value="1"/>
</dbReference>
<evidence type="ECO:0000256" key="1">
    <source>
        <dbReference type="SAM" id="Phobius"/>
    </source>
</evidence>
<name>A0ABY1PD57_9BACT</name>
<keyword evidence="1" id="KW-1133">Transmembrane helix</keyword>
<reference evidence="3 4" key="1">
    <citation type="submission" date="2017-05" db="EMBL/GenBank/DDBJ databases">
        <authorList>
            <person name="Varghese N."/>
            <person name="Submissions S."/>
        </authorList>
    </citation>
    <scope>NUCLEOTIDE SEQUENCE [LARGE SCALE GENOMIC DNA]</scope>
    <source>
        <strain evidence="3 4">DSM 15360</strain>
    </source>
</reference>
<feature type="domain" description="Signal transduction histidine kinase internal region" evidence="2">
    <location>
        <begin position="164"/>
        <end position="239"/>
    </location>
</feature>
<keyword evidence="1" id="KW-0812">Transmembrane</keyword>
<keyword evidence="4" id="KW-1185">Reference proteome</keyword>
<accession>A0ABY1PD57</accession>
<keyword evidence="1" id="KW-0472">Membrane</keyword>
<dbReference type="Pfam" id="PF06580">
    <property type="entry name" value="His_kinase"/>
    <property type="match status" value="1"/>
</dbReference>
<dbReference type="RefSeq" id="WP_283414183.1">
    <property type="nucleotide sequence ID" value="NZ_FXUA01000007.1"/>
</dbReference>
<sequence length="345" mass="39487">MKQLLHRLQLSPGFLLFIVAFAYLDSIKSRVAPGQLVNAYTFTPEAVFVAIFNIFLIVLVLRFSFKHIHGDQFPLNWKRGGLSFLTGLVLWVLLSNVVAFLFSWTFGTIDRNFLPELIISSNLNYILNFIIYGGFYFAYLLFQKYQSHQQELTAYEVAFADSTIQQLKQQLNPHFLFNNLNVLDQLIEEDPKTASRFLHDFADIYRYALDTSDRKLVTLAEEVDFAKNYFRLLSQKFGNGYQLSIALTGGEYQLPPLSLQLLVENAVLHNHARAGFSIAIQVTQTDSILTVVNTKSPYKYKKKGNGKGLDNLKKQFQLLSTQEITIEESEALFTVRLPLIKSKNI</sequence>
<gene>
    <name evidence="3" type="ORF">SAMN06265367_107165</name>
</gene>
<feature type="transmembrane region" description="Helical" evidence="1">
    <location>
        <begin position="125"/>
        <end position="142"/>
    </location>
</feature>
<dbReference type="InterPro" id="IPR050640">
    <property type="entry name" value="Bact_2-comp_sensor_kinase"/>
</dbReference>
<proteinExistence type="predicted"/>
<evidence type="ECO:0000313" key="4">
    <source>
        <dbReference type="Proteomes" id="UP001157915"/>
    </source>
</evidence>
<evidence type="ECO:0000259" key="2">
    <source>
        <dbReference type="Pfam" id="PF06580"/>
    </source>
</evidence>
<organism evidence="3 4">
    <name type="scientific">Algoriphagus winogradskyi</name>
    <dbReference type="NCBI Taxonomy" id="237017"/>
    <lineage>
        <taxon>Bacteria</taxon>
        <taxon>Pseudomonadati</taxon>
        <taxon>Bacteroidota</taxon>
        <taxon>Cytophagia</taxon>
        <taxon>Cytophagales</taxon>
        <taxon>Cyclobacteriaceae</taxon>
        <taxon>Algoriphagus</taxon>
    </lineage>
</organism>
<dbReference type="PANTHER" id="PTHR34220:SF7">
    <property type="entry name" value="SENSOR HISTIDINE KINASE YPDA"/>
    <property type="match status" value="1"/>
</dbReference>
<comment type="caution">
    <text evidence="3">The sequence shown here is derived from an EMBL/GenBank/DDBJ whole genome shotgun (WGS) entry which is preliminary data.</text>
</comment>
<evidence type="ECO:0000313" key="3">
    <source>
        <dbReference type="EMBL" id="SMP31632.1"/>
    </source>
</evidence>
<dbReference type="EMBL" id="FXUA01000007">
    <property type="protein sequence ID" value="SMP31632.1"/>
    <property type="molecule type" value="Genomic_DNA"/>
</dbReference>
<dbReference type="InterPro" id="IPR010559">
    <property type="entry name" value="Sig_transdc_His_kin_internal"/>
</dbReference>
<feature type="transmembrane region" description="Helical" evidence="1">
    <location>
        <begin position="84"/>
        <end position="105"/>
    </location>
</feature>